<dbReference type="AlphaFoldDB" id="A0AAN7UJ36"/>
<feature type="compositionally biased region" description="Polar residues" evidence="1">
    <location>
        <begin position="168"/>
        <end position="194"/>
    </location>
</feature>
<feature type="compositionally biased region" description="Basic and acidic residues" evidence="1">
    <location>
        <begin position="343"/>
        <end position="352"/>
    </location>
</feature>
<accession>A0AAN7UJ36</accession>
<feature type="region of interest" description="Disordered" evidence="1">
    <location>
        <begin position="682"/>
        <end position="724"/>
    </location>
</feature>
<evidence type="ECO:0000256" key="1">
    <source>
        <dbReference type="SAM" id="MobiDB-lite"/>
    </source>
</evidence>
<feature type="region of interest" description="Disordered" evidence="1">
    <location>
        <begin position="739"/>
        <end position="940"/>
    </location>
</feature>
<feature type="compositionally biased region" description="Polar residues" evidence="1">
    <location>
        <begin position="1"/>
        <end position="13"/>
    </location>
</feature>
<feature type="region of interest" description="Disordered" evidence="1">
    <location>
        <begin position="579"/>
        <end position="600"/>
    </location>
</feature>
<organism evidence="2 3">
    <name type="scientific">Xylaria bambusicola</name>
    <dbReference type="NCBI Taxonomy" id="326684"/>
    <lineage>
        <taxon>Eukaryota</taxon>
        <taxon>Fungi</taxon>
        <taxon>Dikarya</taxon>
        <taxon>Ascomycota</taxon>
        <taxon>Pezizomycotina</taxon>
        <taxon>Sordariomycetes</taxon>
        <taxon>Xylariomycetidae</taxon>
        <taxon>Xylariales</taxon>
        <taxon>Xylariaceae</taxon>
        <taxon>Xylaria</taxon>
    </lineage>
</organism>
<feature type="compositionally biased region" description="Basic and acidic residues" evidence="1">
    <location>
        <begin position="786"/>
        <end position="805"/>
    </location>
</feature>
<proteinExistence type="predicted"/>
<dbReference type="Proteomes" id="UP001305414">
    <property type="component" value="Unassembled WGS sequence"/>
</dbReference>
<protein>
    <submittedName>
        <fullName evidence="2">Uncharacterized protein</fullName>
    </submittedName>
</protein>
<name>A0AAN7UJ36_9PEZI</name>
<feature type="compositionally biased region" description="Basic residues" evidence="1">
    <location>
        <begin position="870"/>
        <end position="881"/>
    </location>
</feature>
<evidence type="ECO:0000313" key="3">
    <source>
        <dbReference type="Proteomes" id="UP001305414"/>
    </source>
</evidence>
<feature type="compositionally biased region" description="Polar residues" evidence="1">
    <location>
        <begin position="895"/>
        <end position="907"/>
    </location>
</feature>
<reference evidence="2 3" key="1">
    <citation type="submission" date="2023-10" db="EMBL/GenBank/DDBJ databases">
        <title>Draft genome sequence of Xylaria bambusicola isolate GMP-LS, the root and basal stem rot pathogen of sugarcane in Indonesia.</title>
        <authorList>
            <person name="Selvaraj P."/>
            <person name="Muralishankar V."/>
            <person name="Muruganantham S."/>
            <person name="Sp S."/>
            <person name="Haryani S."/>
            <person name="Lau K.J.X."/>
            <person name="Naqvi N.I."/>
        </authorList>
    </citation>
    <scope>NUCLEOTIDE SEQUENCE [LARGE SCALE GENOMIC DNA]</scope>
    <source>
        <strain evidence="2">GMP-LS</strain>
    </source>
</reference>
<feature type="compositionally biased region" description="Low complexity" evidence="1">
    <location>
        <begin position="330"/>
        <end position="341"/>
    </location>
</feature>
<feature type="compositionally biased region" description="Polar residues" evidence="1">
    <location>
        <begin position="126"/>
        <end position="155"/>
    </location>
</feature>
<feature type="compositionally biased region" description="Basic and acidic residues" evidence="1">
    <location>
        <begin position="205"/>
        <end position="214"/>
    </location>
</feature>
<feature type="region of interest" description="Disordered" evidence="1">
    <location>
        <begin position="306"/>
        <end position="365"/>
    </location>
</feature>
<sequence length="940" mass="103799">MAHSTLTSRSNSPPADLRPAPLRIPHRKSIVSFDDDPEIAVIKYRGEAGGASSSTSFQTNPSQHSLSNVPCKLSGRQYPRSKIASLVSQFEILDAVNNVNSSMPRYLAGSYKARPSTIPHAIEPIRSTQHDQMSYSPLESISRTSSESLITSGKTPSRLPKSKVFPKKNSSFLRSPSTSPTSLQAAARASSNRTAIRRQKAPQEFTKDSDRHLDPSITLPRQRPNVADLRQSFEKFSQPVEPARGIAKPRLNPKLSHSKLQKGQDMPLFASKYYPIQDRKRSSIAQDGGSYSRPLVFGKGHIVHVKPRTNGTTKVPSPQGPTGGMANGESSISLSRSCQSSLHETKQEESNILHRPSWHRPRNNSAHQETGYYASIDAAIEDLESIPLDELQLDGASAEVPRLQSDLCTTEDTLVGTPSDVLATPTNLSQDIQPIHGGGKVSQLRRLFERSSRRFPSPRSFMYFRSAPEADECSDALMADYSSSSCNEPGSPRSTHTISRRISIVPSLTTEISVNDFFCDFIGSPSYENSPAPALPGESTAKIGASPKRNSPVKHRIQQFEHLSRESLRAGAISGCRGKNNDTELSSTRKNGECVSNKRNSVGSWRPIHKKGVAIWRKISNSLTHSIDSWKDCNSYHEHINPGEGTSLKMNSDQLDNARGFRYLSPFGYSIYRLPQKSRQFVTPSNTMSGIHHRDRGLPTSRSRRTINSNNRRRSPDTPPDRNSLYFAARISTGLHRPGGFGLDGHFPSRLVQEDDTQSPDAASPGPSTPQGDPDALHKVMLKQSAAERSRRRDDEKHQRREKTLRTLAVWKGKGKEVAAPQATDIANANEEARKPRKWKGKEKETPGKDDEADKKTASGFVIFQSKDVKLRHPRPRRPGQVRKVANMYKDKGSSGISINTKTSSGATLKGKERESRQSFRQKASSAFGRRGRKGDGSTS</sequence>
<keyword evidence="3" id="KW-1185">Reference proteome</keyword>
<gene>
    <name evidence="2" type="ORF">RRF57_004824</name>
</gene>
<feature type="region of interest" description="Disordered" evidence="1">
    <location>
        <begin position="126"/>
        <end position="219"/>
    </location>
</feature>
<dbReference type="EMBL" id="JAWHQM010000010">
    <property type="protein sequence ID" value="KAK5629109.1"/>
    <property type="molecule type" value="Genomic_DNA"/>
</dbReference>
<evidence type="ECO:0000313" key="2">
    <source>
        <dbReference type="EMBL" id="KAK5629109.1"/>
    </source>
</evidence>
<feature type="compositionally biased region" description="Basic and acidic residues" evidence="1">
    <location>
        <begin position="842"/>
        <end position="857"/>
    </location>
</feature>
<comment type="caution">
    <text evidence="2">The sequence shown here is derived from an EMBL/GenBank/DDBJ whole genome shotgun (WGS) entry which is preliminary data.</text>
</comment>
<feature type="region of interest" description="Disordered" evidence="1">
    <location>
        <begin position="1"/>
        <end position="23"/>
    </location>
</feature>